<accession>A0A9R1UWN7</accession>
<dbReference type="Pfam" id="PF26138">
    <property type="entry name" value="DUF8040"/>
    <property type="match status" value="1"/>
</dbReference>
<gene>
    <name evidence="3" type="ORF">LSAT_V11C800435240</name>
</gene>
<evidence type="ECO:0000259" key="2">
    <source>
        <dbReference type="Pfam" id="PF26138"/>
    </source>
</evidence>
<keyword evidence="4" id="KW-1185">Reference proteome</keyword>
<feature type="compositionally biased region" description="Polar residues" evidence="1">
    <location>
        <begin position="125"/>
        <end position="137"/>
    </location>
</feature>
<dbReference type="InterPro" id="IPR045249">
    <property type="entry name" value="HARBI1-like"/>
</dbReference>
<feature type="region of interest" description="Disordered" evidence="1">
    <location>
        <begin position="566"/>
        <end position="588"/>
    </location>
</feature>
<feature type="region of interest" description="Disordered" evidence="1">
    <location>
        <begin position="125"/>
        <end position="188"/>
    </location>
</feature>
<organism evidence="3 4">
    <name type="scientific">Lactuca sativa</name>
    <name type="common">Garden lettuce</name>
    <dbReference type="NCBI Taxonomy" id="4236"/>
    <lineage>
        <taxon>Eukaryota</taxon>
        <taxon>Viridiplantae</taxon>
        <taxon>Streptophyta</taxon>
        <taxon>Embryophyta</taxon>
        <taxon>Tracheophyta</taxon>
        <taxon>Spermatophyta</taxon>
        <taxon>Magnoliopsida</taxon>
        <taxon>eudicotyledons</taxon>
        <taxon>Gunneridae</taxon>
        <taxon>Pentapetalae</taxon>
        <taxon>asterids</taxon>
        <taxon>campanulids</taxon>
        <taxon>Asterales</taxon>
        <taxon>Asteraceae</taxon>
        <taxon>Cichorioideae</taxon>
        <taxon>Cichorieae</taxon>
        <taxon>Lactucinae</taxon>
        <taxon>Lactuca</taxon>
    </lineage>
</organism>
<sequence length="611" mass="70810">MKSFRKIMDENNTTIVDCEKSLKMKKPKFGWDNRSFMLGGKIYKNTLRRKQVTTLKKKQLTNKWENMKKEWKLYDRLMRLETGLGGTRSLNKDYAKYRNTNLSIFDEKYATLFRDSVSIGDQTMTPLQFQNNSNPNEESMEGKGDSDEINLDDDEPLFTSLQESSSSKRKRSKSVSNNRPTKSKSSIDEEKVDALLDAILSKSTQTYPQNNPSPTIAYCMAIDIKGPTNFHKHCLSSPKSKIVMLLCSQRTTKPRWSFLRWIVMIIIHPMIMKNVKWKRIDNLKSLKGIILARNLRTPCHTSDRTGHILNVPVFRQLCIDLATNYGLQQTRKVFIEESVGIFLMTLAHGSSNRFVQEFFNHSGETIHRNFHIVLEVVLKLSADIIKPDANYNDDVPRYILNKLRYYPMFIFLDCIGAIDGIHVKASVPLKDEVKYIGRKGYATQNIMIVCDFNMCFTFVWEGTAHDTKIFNEALQRPDLNFPYPTDKYYVLMLDIQIREGILLHTKVQIFVIIYQIFDVDTRLLFVNLMDRKRNLTISTHHCEISLNELLECEKLSGPFNRALQESYNPVRDDTGSDVYEEGSSTHHTSDDDLYMAAIRDIIAQDIITLRR</sequence>
<dbReference type="PANTHER" id="PTHR22930:SF278">
    <property type="entry name" value="MYB_SANT-LIKE DOMAIN, HARBINGER TRANSPOSASE-DERIVED NUCLEASE DOMAIN PROTEIN-RELATED"/>
    <property type="match status" value="1"/>
</dbReference>
<dbReference type="PANTHER" id="PTHR22930">
    <property type="match status" value="1"/>
</dbReference>
<evidence type="ECO:0000313" key="4">
    <source>
        <dbReference type="Proteomes" id="UP000235145"/>
    </source>
</evidence>
<dbReference type="EMBL" id="NBSK02000008">
    <property type="protein sequence ID" value="KAJ0194111.1"/>
    <property type="molecule type" value="Genomic_DNA"/>
</dbReference>
<dbReference type="InterPro" id="IPR058353">
    <property type="entry name" value="DUF8040"/>
</dbReference>
<evidence type="ECO:0000313" key="3">
    <source>
        <dbReference type="EMBL" id="KAJ0194111.1"/>
    </source>
</evidence>
<name>A0A9R1UWN7_LACSA</name>
<comment type="caution">
    <text evidence="3">The sequence shown here is derived from an EMBL/GenBank/DDBJ whole genome shotgun (WGS) entry which is preliminary data.</text>
</comment>
<protein>
    <recommendedName>
        <fullName evidence="2">DUF8040 domain-containing protein</fullName>
    </recommendedName>
</protein>
<dbReference type="Proteomes" id="UP000235145">
    <property type="component" value="Unassembled WGS sequence"/>
</dbReference>
<proteinExistence type="predicted"/>
<reference evidence="3 4" key="1">
    <citation type="journal article" date="2017" name="Nat. Commun.">
        <title>Genome assembly with in vitro proximity ligation data and whole-genome triplication in lettuce.</title>
        <authorList>
            <person name="Reyes-Chin-Wo S."/>
            <person name="Wang Z."/>
            <person name="Yang X."/>
            <person name="Kozik A."/>
            <person name="Arikit S."/>
            <person name="Song C."/>
            <person name="Xia L."/>
            <person name="Froenicke L."/>
            <person name="Lavelle D.O."/>
            <person name="Truco M.J."/>
            <person name="Xia R."/>
            <person name="Zhu S."/>
            <person name="Xu C."/>
            <person name="Xu H."/>
            <person name="Xu X."/>
            <person name="Cox K."/>
            <person name="Korf I."/>
            <person name="Meyers B.C."/>
            <person name="Michelmore R.W."/>
        </authorList>
    </citation>
    <scope>NUCLEOTIDE SEQUENCE [LARGE SCALE GENOMIC DNA]</scope>
    <source>
        <strain evidence="4">cv. Salinas</strain>
        <tissue evidence="3">Seedlings</tissue>
    </source>
</reference>
<evidence type="ECO:0000256" key="1">
    <source>
        <dbReference type="SAM" id="MobiDB-lite"/>
    </source>
</evidence>
<feature type="domain" description="DUF8040" evidence="2">
    <location>
        <begin position="310"/>
        <end position="378"/>
    </location>
</feature>
<feature type="compositionally biased region" description="Acidic residues" evidence="1">
    <location>
        <begin position="147"/>
        <end position="156"/>
    </location>
</feature>
<dbReference type="AlphaFoldDB" id="A0A9R1UWN7"/>